<dbReference type="AlphaFoldDB" id="A0A1Y1KJI1"/>
<keyword evidence="7" id="KW-0206">Cytoskeleton</keyword>
<dbReference type="GO" id="GO:0005813">
    <property type="term" value="C:centrosome"/>
    <property type="evidence" value="ECO:0007669"/>
    <property type="project" value="UniProtKB-SubCell"/>
</dbReference>
<dbReference type="PROSITE" id="PS50086">
    <property type="entry name" value="TBC_RABGAP"/>
    <property type="match status" value="1"/>
</dbReference>
<accession>A0A1Y1KJI1</accession>
<evidence type="ECO:0000256" key="4">
    <source>
        <dbReference type="ARBA" id="ARBA00022574"/>
    </source>
</evidence>
<reference evidence="13" key="3">
    <citation type="submission" date="2019-08" db="EMBL/GenBank/DDBJ databases">
        <authorList>
            <consortium name="Photinus pyralis genome working group"/>
            <person name="Fallon T.R."/>
            <person name="Sander Lower S.E."/>
            <person name="Weng J.-K."/>
        </authorList>
    </citation>
    <scope>NUCLEOTIDE SEQUENCE</scope>
    <source>
        <strain evidence="13">1611_PpyrPB1</strain>
        <tissue evidence="13">Whole body</tissue>
    </source>
</reference>
<comment type="subcellular location">
    <subcellularLocation>
        <location evidence="1">Cell projection</location>
        <location evidence="1">Cilium</location>
    </subcellularLocation>
    <subcellularLocation>
        <location evidence="2">Cytoplasm</location>
        <location evidence="2">Cytoskeleton</location>
        <location evidence="2">Microtubule organizing center</location>
        <location evidence="2">Centrosome</location>
    </subcellularLocation>
</comment>
<dbReference type="FunCoup" id="A0A1Y1KJI1">
    <property type="interactions" value="72"/>
</dbReference>
<evidence type="ECO:0000256" key="8">
    <source>
        <dbReference type="ARBA" id="ARBA00023273"/>
    </source>
</evidence>
<evidence type="ECO:0000256" key="7">
    <source>
        <dbReference type="ARBA" id="ARBA00023212"/>
    </source>
</evidence>
<dbReference type="InterPro" id="IPR000195">
    <property type="entry name" value="Rab-GAP-TBC_dom"/>
</dbReference>
<feature type="region of interest" description="Disordered" evidence="10">
    <location>
        <begin position="902"/>
        <end position="928"/>
    </location>
</feature>
<evidence type="ECO:0000313" key="12">
    <source>
        <dbReference type="EMBL" id="JAV59795.1"/>
    </source>
</evidence>
<dbReference type="InterPro" id="IPR036322">
    <property type="entry name" value="WD40_repeat_dom_sf"/>
</dbReference>
<feature type="compositionally biased region" description="Basic and acidic residues" evidence="10">
    <location>
        <begin position="902"/>
        <end position="918"/>
    </location>
</feature>
<evidence type="ECO:0000256" key="2">
    <source>
        <dbReference type="ARBA" id="ARBA00004300"/>
    </source>
</evidence>
<dbReference type="OrthoDB" id="5578278at2759"/>
<dbReference type="GO" id="GO:0036064">
    <property type="term" value="C:ciliary basal body"/>
    <property type="evidence" value="ECO:0007669"/>
    <property type="project" value="TreeGrafter"/>
</dbReference>
<keyword evidence="5" id="KW-0677">Repeat</keyword>
<dbReference type="PANTHER" id="PTHR19853">
    <property type="entry name" value="WD REPEAT CONTAINING PROTEIN 3 WDR3"/>
    <property type="match status" value="1"/>
</dbReference>
<dbReference type="Proteomes" id="UP000327044">
    <property type="component" value="Unassembled WGS sequence"/>
</dbReference>
<evidence type="ECO:0000256" key="3">
    <source>
        <dbReference type="ARBA" id="ARBA00022490"/>
    </source>
</evidence>
<evidence type="ECO:0000313" key="13">
    <source>
        <dbReference type="EMBL" id="KAB0803640.1"/>
    </source>
</evidence>
<feature type="coiled-coil region" evidence="9">
    <location>
        <begin position="675"/>
        <end position="740"/>
    </location>
</feature>
<organism evidence="12">
    <name type="scientific">Photinus pyralis</name>
    <name type="common">Common eastern firefly</name>
    <name type="synonym">Lampyris pyralis</name>
    <dbReference type="NCBI Taxonomy" id="7054"/>
    <lineage>
        <taxon>Eukaryota</taxon>
        <taxon>Metazoa</taxon>
        <taxon>Ecdysozoa</taxon>
        <taxon>Arthropoda</taxon>
        <taxon>Hexapoda</taxon>
        <taxon>Insecta</taxon>
        <taxon>Pterygota</taxon>
        <taxon>Neoptera</taxon>
        <taxon>Endopterygota</taxon>
        <taxon>Coleoptera</taxon>
        <taxon>Polyphaga</taxon>
        <taxon>Elateriformia</taxon>
        <taxon>Elateroidea</taxon>
        <taxon>Lampyridae</taxon>
        <taxon>Lampyrinae</taxon>
        <taxon>Photinus</taxon>
    </lineage>
</organism>
<dbReference type="InterPro" id="IPR035969">
    <property type="entry name" value="Rab-GAP_TBC_sf"/>
</dbReference>
<dbReference type="InParanoid" id="A0A1Y1KJI1"/>
<keyword evidence="4" id="KW-0853">WD repeat</keyword>
<keyword evidence="8" id="KW-0966">Cell projection</keyword>
<dbReference type="InterPro" id="IPR015943">
    <property type="entry name" value="WD40/YVTN_repeat-like_dom_sf"/>
</dbReference>
<dbReference type="InterPro" id="IPR051570">
    <property type="entry name" value="TBC1_cilium_biogenesis"/>
</dbReference>
<evidence type="ECO:0000313" key="14">
    <source>
        <dbReference type="Proteomes" id="UP000327044"/>
    </source>
</evidence>
<evidence type="ECO:0000259" key="11">
    <source>
        <dbReference type="PROSITE" id="PS50086"/>
    </source>
</evidence>
<keyword evidence="14" id="KW-1185">Reference proteome</keyword>
<evidence type="ECO:0000256" key="9">
    <source>
        <dbReference type="SAM" id="Coils"/>
    </source>
</evidence>
<dbReference type="EMBL" id="VVIM01000001">
    <property type="protein sequence ID" value="KAB0803640.1"/>
    <property type="molecule type" value="Genomic_DNA"/>
</dbReference>
<dbReference type="Pfam" id="PF00566">
    <property type="entry name" value="RabGAP-TBC"/>
    <property type="match status" value="1"/>
</dbReference>
<reference evidence="12" key="1">
    <citation type="journal article" date="2016" name="Sci. Rep.">
        <title>Molecular characterization of firefly nuptial gifts: a multi-omics approach sheds light on postcopulatory sexual selection.</title>
        <authorList>
            <person name="Al-Wathiqui N."/>
            <person name="Fallon T.R."/>
            <person name="South A."/>
            <person name="Weng J.K."/>
            <person name="Lewis S.M."/>
        </authorList>
    </citation>
    <scope>NUCLEOTIDE SEQUENCE</scope>
</reference>
<sequence length="970" mass="112015">MQYNLNINLYTNKEEISKQVLQIKPPAKDGLFLQVQNTVEKGALKQVRRFIHLCFNRQENVLVTSDHTGNIVVIDLEREKFWVLPAISLCTVLKFSAYNAGEVILGVQTGALYIINIDTCDITGELLCHNYPVVDVSFSLPYICLSASRKEAVIWDLRSNSKIQVLSLLDDCILKHVMFTPIVGDILACFDDNSIVVWKYGTYEVSQEIQSKSLQSIKSITFTRNGRAMVLADRLSQLTIFMIDTWAASHTLTLPEYIMSIRKIAFIPQPFDGGANKVLGILSGGGVLYFYNMETEEILNKISNKAEILKFDCSGDGKYVSCLLHSGECCIYSTIKYTRTKTNSRSAQRVPKSRDSVIQKKKSELANIQKQMNEYLATDRLVAILKEYGEYPDSYRLKIWAQLLQLPNNKKQYNNFINHGSPAPFENLHLDNKLALLSLKKLLSNLITWCPHFAHVTYMPVFVFPFIKIFQNEPIVCFEAVCSIILNWCQYWFEYFPLPPINILAMIENIIFEQDPELLEHLTNNDITSKLYAWPLLEAAFSETVSGVYWYRLWDHILSNEPAFLITCVAAYSIYNRQTLLGMSKTSDFEHFYHYPNTFDVKKFILKVYALMDNISEKNHPRRFLHSFRCLPCGSYPSFSGFPKNLVNFNFDQIQQLKNEQKEIDRETEIMLTHRQMLTKNMEIEERQRVEEERLTEMEIAYRNKILKETERVKEKRNRINELRRHLQLEEMELLNKSRERILERNTKHRQREMEQLLGNVEQNCASEEVELARVEGDLVKQYSELLHHQIKIENSLHDEIPSNSQSDECHILKAHQQKLVESLELLKTNGGNQHIKNIALATGISALDDLIMKIKLELAQQIDDNVTEDLHSARKVLRLGSETKQLEYEVSKLLSVLADVKSQEHKQRTHRSHDGMQSRKSSQKSFGTSRLLHVHGEFAKLREMIQEASANDSLGDLSDELAVINLEAE</sequence>
<dbReference type="Gene3D" id="1.10.472.80">
    <property type="entry name" value="Ypt/Rab-GAP domain of gyp1p, domain 3"/>
    <property type="match status" value="1"/>
</dbReference>
<dbReference type="GO" id="GO:0060271">
    <property type="term" value="P:cilium assembly"/>
    <property type="evidence" value="ECO:0007669"/>
    <property type="project" value="TreeGrafter"/>
</dbReference>
<evidence type="ECO:0000256" key="1">
    <source>
        <dbReference type="ARBA" id="ARBA00004138"/>
    </source>
</evidence>
<evidence type="ECO:0000256" key="10">
    <source>
        <dbReference type="SAM" id="MobiDB-lite"/>
    </source>
</evidence>
<name>A0A1Y1KJI1_PHOPY</name>
<dbReference type="EMBL" id="GEZM01086075">
    <property type="protein sequence ID" value="JAV59795.1"/>
    <property type="molecule type" value="Transcribed_RNA"/>
</dbReference>
<feature type="domain" description="Rab-GAP TBC" evidence="11">
    <location>
        <begin position="390"/>
        <end position="561"/>
    </location>
</feature>
<keyword evidence="6 9" id="KW-0175">Coiled coil</keyword>
<feature type="compositionally biased region" description="Polar residues" evidence="10">
    <location>
        <begin position="919"/>
        <end position="928"/>
    </location>
</feature>
<evidence type="ECO:0000256" key="6">
    <source>
        <dbReference type="ARBA" id="ARBA00023054"/>
    </source>
</evidence>
<gene>
    <name evidence="13" type="ORF">PPYR_00610</name>
</gene>
<protein>
    <recommendedName>
        <fullName evidence="11">Rab-GAP TBC domain-containing protein</fullName>
    </recommendedName>
</protein>
<dbReference type="PANTHER" id="PTHR19853:SF1">
    <property type="entry name" value="TBC1 DOMAIN FAMILY MEMBER 31"/>
    <property type="match status" value="1"/>
</dbReference>
<keyword evidence="3" id="KW-0963">Cytoplasm</keyword>
<proteinExistence type="predicted"/>
<dbReference type="Gene3D" id="2.130.10.10">
    <property type="entry name" value="YVTN repeat-like/Quinoprotein amine dehydrogenase"/>
    <property type="match status" value="1"/>
</dbReference>
<evidence type="ECO:0000256" key="5">
    <source>
        <dbReference type="ARBA" id="ARBA00022737"/>
    </source>
</evidence>
<reference evidence="13 14" key="2">
    <citation type="journal article" date="2018" name="Elife">
        <title>Firefly genomes illuminate parallel origins of bioluminescence in beetles.</title>
        <authorList>
            <person name="Fallon T.R."/>
            <person name="Lower S.E."/>
            <person name="Chang C.H."/>
            <person name="Bessho-Uehara M."/>
            <person name="Martin G.J."/>
            <person name="Bewick A.J."/>
            <person name="Behringer M."/>
            <person name="Debat H.J."/>
            <person name="Wong I."/>
            <person name="Day J.C."/>
            <person name="Suvorov A."/>
            <person name="Silva C.J."/>
            <person name="Stanger-Hall K.F."/>
            <person name="Hall D.W."/>
            <person name="Schmitz R.J."/>
            <person name="Nelson D.R."/>
            <person name="Lewis S.M."/>
            <person name="Shigenobu S."/>
            <person name="Bybee S.M."/>
            <person name="Larracuente A.M."/>
            <person name="Oba Y."/>
            <person name="Weng J.K."/>
        </authorList>
    </citation>
    <scope>NUCLEOTIDE SEQUENCE [LARGE SCALE GENOMIC DNA]</scope>
    <source>
        <strain evidence="13">1611_PpyrPB1</strain>
        <tissue evidence="13">Whole body</tissue>
    </source>
</reference>
<dbReference type="SUPFAM" id="SSF47923">
    <property type="entry name" value="Ypt/Rab-GAP domain of gyp1p"/>
    <property type="match status" value="1"/>
</dbReference>
<dbReference type="SUPFAM" id="SSF50978">
    <property type="entry name" value="WD40 repeat-like"/>
    <property type="match status" value="1"/>
</dbReference>